<gene>
    <name evidence="6" type="ORF">JF922_13845</name>
</gene>
<dbReference type="SMART" id="SM00382">
    <property type="entry name" value="AAA"/>
    <property type="match status" value="1"/>
</dbReference>
<keyword evidence="2" id="KW-0813">Transport</keyword>
<evidence type="ECO:0000256" key="2">
    <source>
        <dbReference type="ARBA" id="ARBA00022448"/>
    </source>
</evidence>
<comment type="caution">
    <text evidence="6">The sequence shown here is derived from an EMBL/GenBank/DDBJ whole genome shotgun (WGS) entry which is preliminary data.</text>
</comment>
<evidence type="ECO:0000313" key="7">
    <source>
        <dbReference type="Proteomes" id="UP000612893"/>
    </source>
</evidence>
<dbReference type="SUPFAM" id="SSF52540">
    <property type="entry name" value="P-loop containing nucleoside triphosphate hydrolases"/>
    <property type="match status" value="1"/>
</dbReference>
<proteinExistence type="inferred from homology"/>
<dbReference type="EMBL" id="JAEKNR010000142">
    <property type="protein sequence ID" value="MBJ7599146.1"/>
    <property type="molecule type" value="Genomic_DNA"/>
</dbReference>
<evidence type="ECO:0000256" key="3">
    <source>
        <dbReference type="ARBA" id="ARBA00022741"/>
    </source>
</evidence>
<protein>
    <submittedName>
        <fullName evidence="6">ABC transporter ATP-binding protein</fullName>
    </submittedName>
</protein>
<organism evidence="6 7">
    <name type="scientific">Candidatus Nephthysia bennettiae</name>
    <dbReference type="NCBI Taxonomy" id="3127016"/>
    <lineage>
        <taxon>Bacteria</taxon>
        <taxon>Bacillati</taxon>
        <taxon>Candidatus Dormiibacterota</taxon>
        <taxon>Candidatus Dormibacteria</taxon>
        <taxon>Candidatus Dormibacterales</taxon>
        <taxon>Candidatus Dormibacteraceae</taxon>
        <taxon>Candidatus Nephthysia</taxon>
    </lineage>
</organism>
<dbReference type="CDD" id="cd03230">
    <property type="entry name" value="ABC_DR_subfamily_A"/>
    <property type="match status" value="1"/>
</dbReference>
<dbReference type="PANTHER" id="PTHR43335">
    <property type="entry name" value="ABC TRANSPORTER, ATP-BINDING PROTEIN"/>
    <property type="match status" value="1"/>
</dbReference>
<evidence type="ECO:0000256" key="4">
    <source>
        <dbReference type="ARBA" id="ARBA00022840"/>
    </source>
</evidence>
<keyword evidence="3" id="KW-0547">Nucleotide-binding</keyword>
<sequence>MIDVQGLHKRYGGRAALRGVDFSVPAGEIFGFVGPNGAGKTTTIRILATLTAADAGSATIGGIPVGQDPHGVRELIGYMPDFFGVYDRLTSEEYLEFYAACHGVARRRRRKVARDLLELVDLGDRTDDQVDTLSRGMKQRLCLARALVHDPQVLLLDEPASGLDPRARVEMRELIRELRRMGKTIFVSSHILPELEELCTWVGFIDDGRMVAAGPMADVRNQVRSGRRLRIELVDSDAELLLAAEKAIRGRLGVIGVDFVGDGLQIVVEERFADQDLLGDLIRQGIAVRSFAPVTGDLAEAFLRLTGPEVEA</sequence>
<accession>A0A934K9Q1</accession>
<dbReference type="PANTHER" id="PTHR43335:SF3">
    <property type="entry name" value="ABC TRANSPORTER"/>
    <property type="match status" value="1"/>
</dbReference>
<dbReference type="InterPro" id="IPR027417">
    <property type="entry name" value="P-loop_NTPase"/>
</dbReference>
<dbReference type="Gene3D" id="3.40.50.300">
    <property type="entry name" value="P-loop containing nucleotide triphosphate hydrolases"/>
    <property type="match status" value="1"/>
</dbReference>
<evidence type="ECO:0000313" key="6">
    <source>
        <dbReference type="EMBL" id="MBJ7599146.1"/>
    </source>
</evidence>
<dbReference type="RefSeq" id="WP_338202588.1">
    <property type="nucleotide sequence ID" value="NZ_JAEKNR010000142.1"/>
</dbReference>
<dbReference type="GO" id="GO:0005524">
    <property type="term" value="F:ATP binding"/>
    <property type="evidence" value="ECO:0007669"/>
    <property type="project" value="UniProtKB-KW"/>
</dbReference>
<dbReference type="PROSITE" id="PS50893">
    <property type="entry name" value="ABC_TRANSPORTER_2"/>
    <property type="match status" value="1"/>
</dbReference>
<dbReference type="AlphaFoldDB" id="A0A934K9Q1"/>
<evidence type="ECO:0000259" key="5">
    <source>
        <dbReference type="PROSITE" id="PS50893"/>
    </source>
</evidence>
<comment type="similarity">
    <text evidence="1">Belongs to the ABC transporter superfamily.</text>
</comment>
<keyword evidence="7" id="KW-1185">Reference proteome</keyword>
<dbReference type="Pfam" id="PF00005">
    <property type="entry name" value="ABC_tran"/>
    <property type="match status" value="1"/>
</dbReference>
<dbReference type="InterPro" id="IPR003593">
    <property type="entry name" value="AAA+_ATPase"/>
</dbReference>
<dbReference type="InterPro" id="IPR003439">
    <property type="entry name" value="ABC_transporter-like_ATP-bd"/>
</dbReference>
<evidence type="ECO:0000256" key="1">
    <source>
        <dbReference type="ARBA" id="ARBA00005417"/>
    </source>
</evidence>
<reference evidence="6" key="1">
    <citation type="submission" date="2020-10" db="EMBL/GenBank/DDBJ databases">
        <title>Ca. Dormibacterota MAGs.</title>
        <authorList>
            <person name="Montgomery K."/>
        </authorList>
    </citation>
    <scope>NUCLEOTIDE SEQUENCE [LARGE SCALE GENOMIC DNA]</scope>
    <source>
        <strain evidence="6">SC8812_S17_10</strain>
    </source>
</reference>
<name>A0A934K9Q1_9BACT</name>
<dbReference type="Proteomes" id="UP000612893">
    <property type="component" value="Unassembled WGS sequence"/>
</dbReference>
<keyword evidence="4 6" id="KW-0067">ATP-binding</keyword>
<feature type="domain" description="ABC transporter" evidence="5">
    <location>
        <begin position="2"/>
        <end position="232"/>
    </location>
</feature>